<evidence type="ECO:0000256" key="2">
    <source>
        <dbReference type="ARBA" id="ARBA00022679"/>
    </source>
</evidence>
<sequence length="210" mass="23128">MREEERIQNGWLFDPADAELVRLKERAHNLNRVYNSLADSDEARQECLEKLLGKIGKNCLLQGPVYFHYGIHTQIGDSFFASFNFTVQDDAAVTIGNNCDFGPNVTIVTPVHPMLPQERRAMRKPNGDVRQLCYALPVRIGNDCWICANTVVCSGVTIGDGCVIGAGSVVVHDIPAHSFAAGNPCRVIRPITQEETLANKKEIFAGCSLL</sequence>
<dbReference type="SUPFAM" id="SSF51161">
    <property type="entry name" value="Trimeric LpxA-like enzymes"/>
    <property type="match status" value="1"/>
</dbReference>
<accession>A0A9D1CVV6</accession>
<evidence type="ECO:0000313" key="5">
    <source>
        <dbReference type="Proteomes" id="UP000824260"/>
    </source>
</evidence>
<gene>
    <name evidence="4" type="ORF">IAA52_04885</name>
</gene>
<reference evidence="4" key="2">
    <citation type="journal article" date="2021" name="PeerJ">
        <title>Extensive microbial diversity within the chicken gut microbiome revealed by metagenomics and culture.</title>
        <authorList>
            <person name="Gilroy R."/>
            <person name="Ravi A."/>
            <person name="Getino M."/>
            <person name="Pursley I."/>
            <person name="Horton D.L."/>
            <person name="Alikhan N.F."/>
            <person name="Baker D."/>
            <person name="Gharbi K."/>
            <person name="Hall N."/>
            <person name="Watson M."/>
            <person name="Adriaenssens E.M."/>
            <person name="Foster-Nyarko E."/>
            <person name="Jarju S."/>
            <person name="Secka A."/>
            <person name="Antonio M."/>
            <person name="Oren A."/>
            <person name="Chaudhuri R.R."/>
            <person name="La Ragione R."/>
            <person name="Hildebrand F."/>
            <person name="Pallen M.J."/>
        </authorList>
    </citation>
    <scope>NUCLEOTIDE SEQUENCE</scope>
    <source>
        <strain evidence="4">ChiSjej6B24-2974</strain>
    </source>
</reference>
<dbReference type="EMBL" id="DVFZ01000049">
    <property type="protein sequence ID" value="HIQ82417.1"/>
    <property type="molecule type" value="Genomic_DNA"/>
</dbReference>
<proteinExistence type="inferred from homology"/>
<reference evidence="4" key="1">
    <citation type="submission" date="2020-10" db="EMBL/GenBank/DDBJ databases">
        <authorList>
            <person name="Gilroy R."/>
        </authorList>
    </citation>
    <scope>NUCLEOTIDE SEQUENCE</scope>
    <source>
        <strain evidence="4">ChiSjej6B24-2974</strain>
    </source>
</reference>
<dbReference type="InterPro" id="IPR001451">
    <property type="entry name" value="Hexapep"/>
</dbReference>
<comment type="similarity">
    <text evidence="1">Belongs to the transferase hexapeptide repeat family.</text>
</comment>
<dbReference type="InterPro" id="IPR051159">
    <property type="entry name" value="Hexapeptide_acetyltransf"/>
</dbReference>
<feature type="domain" description="Maltose/galactoside acetyltransferase" evidence="3">
    <location>
        <begin position="4"/>
        <end position="57"/>
    </location>
</feature>
<dbReference type="GO" id="GO:0016407">
    <property type="term" value="F:acetyltransferase activity"/>
    <property type="evidence" value="ECO:0007669"/>
    <property type="project" value="InterPro"/>
</dbReference>
<keyword evidence="2" id="KW-0808">Transferase</keyword>
<dbReference type="Gene3D" id="2.160.10.10">
    <property type="entry name" value="Hexapeptide repeat proteins"/>
    <property type="match status" value="1"/>
</dbReference>
<evidence type="ECO:0000259" key="3">
    <source>
        <dbReference type="SMART" id="SM01266"/>
    </source>
</evidence>
<dbReference type="GO" id="GO:0005829">
    <property type="term" value="C:cytosol"/>
    <property type="evidence" value="ECO:0007669"/>
    <property type="project" value="TreeGrafter"/>
</dbReference>
<dbReference type="AlphaFoldDB" id="A0A9D1CVV6"/>
<dbReference type="CDD" id="cd03357">
    <property type="entry name" value="LbH_MAT_GAT"/>
    <property type="match status" value="1"/>
</dbReference>
<evidence type="ECO:0000256" key="1">
    <source>
        <dbReference type="ARBA" id="ARBA00007274"/>
    </source>
</evidence>
<dbReference type="PANTHER" id="PTHR23416">
    <property type="entry name" value="SIALIC ACID SYNTHASE-RELATED"/>
    <property type="match status" value="1"/>
</dbReference>
<dbReference type="InterPro" id="IPR024688">
    <property type="entry name" value="Mac_dom"/>
</dbReference>
<evidence type="ECO:0000313" key="4">
    <source>
        <dbReference type="EMBL" id="HIQ82417.1"/>
    </source>
</evidence>
<name>A0A9D1CVV6_9FIRM</name>
<dbReference type="SMART" id="SM01266">
    <property type="entry name" value="Mac"/>
    <property type="match status" value="1"/>
</dbReference>
<dbReference type="Pfam" id="PF00132">
    <property type="entry name" value="Hexapep"/>
    <property type="match status" value="1"/>
</dbReference>
<dbReference type="Proteomes" id="UP000824260">
    <property type="component" value="Unassembled WGS sequence"/>
</dbReference>
<dbReference type="InterPro" id="IPR011004">
    <property type="entry name" value="Trimer_LpxA-like_sf"/>
</dbReference>
<dbReference type="PANTHER" id="PTHR23416:SF23">
    <property type="entry name" value="ACETYLTRANSFERASE C18B11.09C-RELATED"/>
    <property type="match status" value="1"/>
</dbReference>
<protein>
    <submittedName>
        <fullName evidence="4">Sugar O-acetyltransferase</fullName>
    </submittedName>
</protein>
<comment type="caution">
    <text evidence="4">The sequence shown here is derived from an EMBL/GenBank/DDBJ whole genome shotgun (WGS) entry which is preliminary data.</text>
</comment>
<organism evidence="4 5">
    <name type="scientific">Candidatus Pullichristensenella stercorigallinarum</name>
    <dbReference type="NCBI Taxonomy" id="2840909"/>
    <lineage>
        <taxon>Bacteria</taxon>
        <taxon>Bacillati</taxon>
        <taxon>Bacillota</taxon>
        <taxon>Clostridia</taxon>
        <taxon>Candidatus Pullichristensenella</taxon>
    </lineage>
</organism>
<dbReference type="GO" id="GO:0008374">
    <property type="term" value="F:O-acyltransferase activity"/>
    <property type="evidence" value="ECO:0007669"/>
    <property type="project" value="TreeGrafter"/>
</dbReference>
<dbReference type="Pfam" id="PF12464">
    <property type="entry name" value="Mac"/>
    <property type="match status" value="1"/>
</dbReference>